<evidence type="ECO:0000256" key="1">
    <source>
        <dbReference type="SAM" id="SignalP"/>
    </source>
</evidence>
<protein>
    <submittedName>
        <fullName evidence="2">Uncharacterized protein</fullName>
    </submittedName>
</protein>
<feature type="chain" id="PRO_5027007690" evidence="1">
    <location>
        <begin position="24"/>
        <end position="162"/>
    </location>
</feature>
<dbReference type="KEGG" id="upl:DSM104440_03568"/>
<keyword evidence="3" id="KW-1185">Reference proteome</keyword>
<dbReference type="AlphaFoldDB" id="A0A6M4HBW1"/>
<reference evidence="2 3" key="1">
    <citation type="submission" date="2020-04" db="EMBL/GenBank/DDBJ databases">
        <title>Usitatibacter rugosus gen. nov., sp. nov. and Usitatibacter palustris sp. nov., novel members of Usitatibacteraceae fam. nov. within the order Nitrosomonadales isolated from soil.</title>
        <authorList>
            <person name="Huber K.J."/>
            <person name="Neumann-Schaal M."/>
            <person name="Geppert A."/>
            <person name="Luckner M."/>
            <person name="Wanner G."/>
            <person name="Overmann J."/>
        </authorList>
    </citation>
    <scope>NUCLEOTIDE SEQUENCE [LARGE SCALE GENOMIC DNA]</scope>
    <source>
        <strain evidence="2 3">Swamp67</strain>
    </source>
</reference>
<evidence type="ECO:0000313" key="3">
    <source>
        <dbReference type="Proteomes" id="UP000503096"/>
    </source>
</evidence>
<feature type="signal peptide" evidence="1">
    <location>
        <begin position="1"/>
        <end position="23"/>
    </location>
</feature>
<dbReference type="Proteomes" id="UP000503096">
    <property type="component" value="Chromosome"/>
</dbReference>
<proteinExistence type="predicted"/>
<gene>
    <name evidence="2" type="ORF">DSM104440_03568</name>
</gene>
<accession>A0A6M4HBW1</accession>
<sequence length="162" mass="17171">MSSRIGKFVVPMLAMAFAAPALAQPKDWYSDACIVNKGAYAMKATWYDEADLLEEKGKLEIRGKPVLESVMPVGTKSCRKPGRLVAVTSIAGCTGCAKSGKAAFCAKPTDVNSCQTVLVGPGWPSGIAAIFRYPQGDTQIEFSGTAISPKWKFVAVPGPNKP</sequence>
<name>A0A6M4HBW1_9PROT</name>
<dbReference type="EMBL" id="CP053073">
    <property type="protein sequence ID" value="QJR16732.1"/>
    <property type="molecule type" value="Genomic_DNA"/>
</dbReference>
<keyword evidence="1" id="KW-0732">Signal</keyword>
<evidence type="ECO:0000313" key="2">
    <source>
        <dbReference type="EMBL" id="QJR16732.1"/>
    </source>
</evidence>
<dbReference type="InParanoid" id="A0A6M4HBW1"/>
<dbReference type="RefSeq" id="WP_171165104.1">
    <property type="nucleotide sequence ID" value="NZ_CP053073.1"/>
</dbReference>
<organism evidence="2 3">
    <name type="scientific">Usitatibacter palustris</name>
    <dbReference type="NCBI Taxonomy" id="2732487"/>
    <lineage>
        <taxon>Bacteria</taxon>
        <taxon>Pseudomonadati</taxon>
        <taxon>Pseudomonadota</taxon>
        <taxon>Betaproteobacteria</taxon>
        <taxon>Nitrosomonadales</taxon>
        <taxon>Usitatibacteraceae</taxon>
        <taxon>Usitatibacter</taxon>
    </lineage>
</organism>